<dbReference type="PANTHER" id="PTHR38031:SF1">
    <property type="entry name" value="SULFUR CARRIER PROTEIN CYSO"/>
    <property type="match status" value="1"/>
</dbReference>
<dbReference type="InterPro" id="IPR010038">
    <property type="entry name" value="MoaD_arc-typ"/>
</dbReference>
<organism evidence="1 2">
    <name type="scientific">Archaeoglobus profundus (strain DSM 5631 / JCM 9629 / NBRC 100127 / Av18)</name>
    <dbReference type="NCBI Taxonomy" id="572546"/>
    <lineage>
        <taxon>Archaea</taxon>
        <taxon>Methanobacteriati</taxon>
        <taxon>Methanobacteriota</taxon>
        <taxon>Archaeoglobi</taxon>
        <taxon>Archaeoglobales</taxon>
        <taxon>Archaeoglobaceae</taxon>
        <taxon>Archaeoglobus</taxon>
    </lineage>
</organism>
<dbReference type="InterPro" id="IPR012675">
    <property type="entry name" value="Beta-grasp_dom_sf"/>
</dbReference>
<sequence length="86" mass="9908">MRVKVQLFATLRRFGKEFEVEGNSLEEILKKLAERLGEEFYREIFDENGKIRSDRIITVDGRNIKDERPKLKEGSVIAIFPPIAGG</sequence>
<protein>
    <submittedName>
        <fullName evidence="1">MoaD family protein</fullName>
    </submittedName>
</protein>
<accession>D2RGC9</accession>
<proteinExistence type="predicted"/>
<dbReference type="InterPro" id="IPR003749">
    <property type="entry name" value="ThiS/MoaD-like"/>
</dbReference>
<dbReference type="PaxDb" id="572546-Arcpr_0284"/>
<dbReference type="EMBL" id="CP001857">
    <property type="protein sequence ID" value="ADB57354.1"/>
    <property type="molecule type" value="Genomic_DNA"/>
</dbReference>
<evidence type="ECO:0000313" key="1">
    <source>
        <dbReference type="EMBL" id="ADB57354.1"/>
    </source>
</evidence>
<dbReference type="eggNOG" id="arCOG00536">
    <property type="taxonomic scope" value="Archaea"/>
</dbReference>
<dbReference type="AlphaFoldDB" id="D2RGC9"/>
<evidence type="ECO:0000313" key="2">
    <source>
        <dbReference type="Proteomes" id="UP000001901"/>
    </source>
</evidence>
<dbReference type="RefSeq" id="WP_012939690.1">
    <property type="nucleotide sequence ID" value="NC_013741.1"/>
</dbReference>
<dbReference type="PANTHER" id="PTHR38031">
    <property type="entry name" value="SULFUR CARRIER PROTEIN SLR0821-RELATED"/>
    <property type="match status" value="1"/>
</dbReference>
<dbReference type="NCBIfam" id="TIGR01687">
    <property type="entry name" value="moaD_arch"/>
    <property type="match status" value="1"/>
</dbReference>
<dbReference type="CDD" id="cd17040">
    <property type="entry name" value="Ubl_MoaD_like"/>
    <property type="match status" value="1"/>
</dbReference>
<reference evidence="1 2" key="1">
    <citation type="journal article" date="2010" name="Stand. Genomic Sci.">
        <title>Complete genome sequence of Archaeoglobus profundus type strain (AV18).</title>
        <authorList>
            <person name="von Jan M."/>
            <person name="Lapidus A."/>
            <person name="Del Rio T.G."/>
            <person name="Copeland A."/>
            <person name="Tice H."/>
            <person name="Cheng J.F."/>
            <person name="Lucas S."/>
            <person name="Chen F."/>
            <person name="Nolan M."/>
            <person name="Goodwin L."/>
            <person name="Han C."/>
            <person name="Pitluck S."/>
            <person name="Liolios K."/>
            <person name="Ivanova N."/>
            <person name="Mavromatis K."/>
            <person name="Ovchinnikova G."/>
            <person name="Chertkov O."/>
            <person name="Pati A."/>
            <person name="Chen A."/>
            <person name="Palaniappan K."/>
            <person name="Land M."/>
            <person name="Hauser L."/>
            <person name="Chang Y.J."/>
            <person name="Jeffries C.D."/>
            <person name="Saunders E."/>
            <person name="Brettin T."/>
            <person name="Detter J.C."/>
            <person name="Chain P."/>
            <person name="Eichinger K."/>
            <person name="Huber H."/>
            <person name="Spring S."/>
            <person name="Rohde M."/>
            <person name="Goker M."/>
            <person name="Wirth R."/>
            <person name="Woyke T."/>
            <person name="Bristow J."/>
            <person name="Eisen J.A."/>
            <person name="Markowitz V."/>
            <person name="Hugenholtz P."/>
            <person name="Kyrpides N.C."/>
            <person name="Klenk H.P."/>
        </authorList>
    </citation>
    <scope>NUCLEOTIDE SEQUENCE [LARGE SCALE GENOMIC DNA]</scope>
    <source>
        <strain evidence="2">DSM 5631 / JCM 9629 / NBRC 100127 / Av18</strain>
    </source>
</reference>
<keyword evidence="2" id="KW-1185">Reference proteome</keyword>
<dbReference type="Gene3D" id="3.10.20.30">
    <property type="match status" value="1"/>
</dbReference>
<name>D2RGC9_ARCPA</name>
<dbReference type="OrthoDB" id="98357at2157"/>
<dbReference type="Pfam" id="PF02597">
    <property type="entry name" value="ThiS"/>
    <property type="match status" value="1"/>
</dbReference>
<dbReference type="HOGENOM" id="CLU_114601_1_2_2"/>
<gene>
    <name evidence="1" type="ordered locus">Arcpr_0284</name>
</gene>
<dbReference type="STRING" id="572546.Arcpr_0284"/>
<dbReference type="KEGG" id="apo:Arcpr_0284"/>
<dbReference type="GeneID" id="8738937"/>
<dbReference type="Proteomes" id="UP000001901">
    <property type="component" value="Chromosome"/>
</dbReference>
<dbReference type="InterPro" id="IPR016155">
    <property type="entry name" value="Mopterin_synth/thiamin_S_b"/>
</dbReference>
<dbReference type="SUPFAM" id="SSF54285">
    <property type="entry name" value="MoaD/ThiS"/>
    <property type="match status" value="1"/>
</dbReference>
<dbReference type="InterPro" id="IPR052045">
    <property type="entry name" value="Sulfur_Carrier/Prot_Modifier"/>
</dbReference>